<feature type="non-terminal residue" evidence="1">
    <location>
        <position position="1"/>
    </location>
</feature>
<gene>
    <name evidence="1" type="ORF">HaLaN_01351</name>
</gene>
<comment type="caution">
    <text evidence="1">The sequence shown here is derived from an EMBL/GenBank/DDBJ whole genome shotgun (WGS) entry which is preliminary data.</text>
</comment>
<accession>A0A699YUI2</accession>
<evidence type="ECO:0000313" key="1">
    <source>
        <dbReference type="EMBL" id="GFH06682.1"/>
    </source>
</evidence>
<sequence length="72" mass="8012">MKTPPPEKNIDGSIKIGKTHERSRFVMEGPTWKFASYELLEFPDWLQEAKDAEVKAAEAKAGTDKEPVPAPA</sequence>
<evidence type="ECO:0000313" key="2">
    <source>
        <dbReference type="Proteomes" id="UP000485058"/>
    </source>
</evidence>
<dbReference type="EMBL" id="BLLF01000051">
    <property type="protein sequence ID" value="GFH06682.1"/>
    <property type="molecule type" value="Genomic_DNA"/>
</dbReference>
<keyword evidence="2" id="KW-1185">Reference proteome</keyword>
<protein>
    <submittedName>
        <fullName evidence="1">Uncharacterized protein</fullName>
    </submittedName>
</protein>
<name>A0A699YUI2_HAELA</name>
<proteinExistence type="predicted"/>
<reference evidence="1 2" key="1">
    <citation type="submission" date="2020-02" db="EMBL/GenBank/DDBJ databases">
        <title>Draft genome sequence of Haematococcus lacustris strain NIES-144.</title>
        <authorList>
            <person name="Morimoto D."/>
            <person name="Nakagawa S."/>
            <person name="Yoshida T."/>
            <person name="Sawayama S."/>
        </authorList>
    </citation>
    <scope>NUCLEOTIDE SEQUENCE [LARGE SCALE GENOMIC DNA]</scope>
    <source>
        <strain evidence="1 2">NIES-144</strain>
    </source>
</reference>
<dbReference type="Proteomes" id="UP000485058">
    <property type="component" value="Unassembled WGS sequence"/>
</dbReference>
<organism evidence="1 2">
    <name type="scientific">Haematococcus lacustris</name>
    <name type="common">Green alga</name>
    <name type="synonym">Haematococcus pluvialis</name>
    <dbReference type="NCBI Taxonomy" id="44745"/>
    <lineage>
        <taxon>Eukaryota</taxon>
        <taxon>Viridiplantae</taxon>
        <taxon>Chlorophyta</taxon>
        <taxon>core chlorophytes</taxon>
        <taxon>Chlorophyceae</taxon>
        <taxon>CS clade</taxon>
        <taxon>Chlamydomonadales</taxon>
        <taxon>Haematococcaceae</taxon>
        <taxon>Haematococcus</taxon>
    </lineage>
</organism>
<dbReference type="AlphaFoldDB" id="A0A699YUI2"/>